<keyword evidence="1" id="KW-0175">Coiled coil</keyword>
<accession>A0A381EGR6</accession>
<evidence type="ECO:0000313" key="3">
    <source>
        <dbReference type="Proteomes" id="UP000254161"/>
    </source>
</evidence>
<dbReference type="EMBL" id="UFUZ01000001">
    <property type="protein sequence ID" value="SUX26181.1"/>
    <property type="molecule type" value="Genomic_DNA"/>
</dbReference>
<dbReference type="RefSeq" id="WP_115629080.1">
    <property type="nucleotide sequence ID" value="NZ_JANKIP010000040.1"/>
</dbReference>
<evidence type="ECO:0000256" key="1">
    <source>
        <dbReference type="SAM" id="Coils"/>
    </source>
</evidence>
<dbReference type="Proteomes" id="UP000254161">
    <property type="component" value="Unassembled WGS sequence"/>
</dbReference>
<proteinExistence type="predicted"/>
<reference evidence="2 3" key="1">
    <citation type="submission" date="2018-06" db="EMBL/GenBank/DDBJ databases">
        <authorList>
            <consortium name="Pathogen Informatics"/>
            <person name="Doyle S."/>
        </authorList>
    </citation>
    <scope>NUCLEOTIDE SEQUENCE [LARGE SCALE GENOMIC DNA]</scope>
    <source>
        <strain evidence="2 3">NCTC12264</strain>
    </source>
</reference>
<dbReference type="AlphaFoldDB" id="A0A381EGR6"/>
<name>A0A381EGR6_CAMUP</name>
<organism evidence="2 3">
    <name type="scientific">Campylobacter upsaliensis</name>
    <dbReference type="NCBI Taxonomy" id="28080"/>
    <lineage>
        <taxon>Bacteria</taxon>
        <taxon>Pseudomonadati</taxon>
        <taxon>Campylobacterota</taxon>
        <taxon>Epsilonproteobacteria</taxon>
        <taxon>Campylobacterales</taxon>
        <taxon>Campylobacteraceae</taxon>
        <taxon>Campylobacter</taxon>
    </lineage>
</organism>
<protein>
    <submittedName>
        <fullName evidence="2">Uncharacterized protein</fullName>
    </submittedName>
</protein>
<gene>
    <name evidence="2" type="ORF">NCTC12264_00402</name>
</gene>
<evidence type="ECO:0000313" key="2">
    <source>
        <dbReference type="EMBL" id="SUX26181.1"/>
    </source>
</evidence>
<feature type="coiled-coil region" evidence="1">
    <location>
        <begin position="71"/>
        <end position="108"/>
    </location>
</feature>
<sequence>MKNLHLTKEEFLNLLMKANLSEEYFLNLIACSKINLFNWIKSNKFPYYVKLILDTAIKVNYYKKYEENKPEINQKIDAKNILEEIKNLEKENQKLKEEIKNYEKLEELFFEVFGFKIGARQ</sequence>